<proteinExistence type="predicted"/>
<dbReference type="Proteomes" id="UP001141552">
    <property type="component" value="Unassembled WGS sequence"/>
</dbReference>
<evidence type="ECO:0000313" key="2">
    <source>
        <dbReference type="EMBL" id="KAJ4828903.1"/>
    </source>
</evidence>
<dbReference type="EMBL" id="JAKUCV010006049">
    <property type="protein sequence ID" value="KAJ4828904.1"/>
    <property type="molecule type" value="Genomic_DNA"/>
</dbReference>
<dbReference type="SUPFAM" id="SSF81383">
    <property type="entry name" value="F-box domain"/>
    <property type="match status" value="1"/>
</dbReference>
<dbReference type="InterPro" id="IPR001810">
    <property type="entry name" value="F-box_dom"/>
</dbReference>
<dbReference type="PANTHER" id="PTHR34223">
    <property type="entry name" value="OS11G0201299 PROTEIN"/>
    <property type="match status" value="1"/>
</dbReference>
<dbReference type="InterPro" id="IPR032675">
    <property type="entry name" value="LRR_dom_sf"/>
</dbReference>
<name>A0A9Q0FCD2_9ROSI</name>
<gene>
    <name evidence="2" type="ORF">Tsubulata_043906</name>
</gene>
<organism evidence="2 3">
    <name type="scientific">Turnera subulata</name>
    <dbReference type="NCBI Taxonomy" id="218843"/>
    <lineage>
        <taxon>Eukaryota</taxon>
        <taxon>Viridiplantae</taxon>
        <taxon>Streptophyta</taxon>
        <taxon>Embryophyta</taxon>
        <taxon>Tracheophyta</taxon>
        <taxon>Spermatophyta</taxon>
        <taxon>Magnoliopsida</taxon>
        <taxon>eudicotyledons</taxon>
        <taxon>Gunneridae</taxon>
        <taxon>Pentapetalae</taxon>
        <taxon>rosids</taxon>
        <taxon>fabids</taxon>
        <taxon>Malpighiales</taxon>
        <taxon>Passifloraceae</taxon>
        <taxon>Turnera</taxon>
    </lineage>
</organism>
<accession>A0A9Q0FCD2</accession>
<reference evidence="2" key="2">
    <citation type="journal article" date="2023" name="Plants (Basel)">
        <title>Annotation of the Turnera subulata (Passifloraceae) Draft Genome Reveals the S-Locus Evolved after the Divergence of Turneroideae from Passifloroideae in a Stepwise Manner.</title>
        <authorList>
            <person name="Henning P.M."/>
            <person name="Roalson E.H."/>
            <person name="Mir W."/>
            <person name="McCubbin A.G."/>
            <person name="Shore J.S."/>
        </authorList>
    </citation>
    <scope>NUCLEOTIDE SEQUENCE</scope>
    <source>
        <strain evidence="2">F60SS</strain>
    </source>
</reference>
<dbReference type="InterPro" id="IPR053197">
    <property type="entry name" value="F-box_SCFL_complex_component"/>
</dbReference>
<protein>
    <recommendedName>
        <fullName evidence="1">F-box domain-containing protein</fullName>
    </recommendedName>
</protein>
<dbReference type="SUPFAM" id="SSF52047">
    <property type="entry name" value="RNI-like"/>
    <property type="match status" value="1"/>
</dbReference>
<reference evidence="2" key="1">
    <citation type="submission" date="2022-02" db="EMBL/GenBank/DDBJ databases">
        <authorList>
            <person name="Henning P.M."/>
            <person name="McCubbin A.G."/>
            <person name="Shore J.S."/>
        </authorList>
    </citation>
    <scope>NUCLEOTIDE SEQUENCE</scope>
    <source>
        <strain evidence="2">F60SS</strain>
        <tissue evidence="2">Leaves</tissue>
    </source>
</reference>
<dbReference type="PANTHER" id="PTHR34223:SF51">
    <property type="entry name" value="OS06G0556300 PROTEIN"/>
    <property type="match status" value="1"/>
</dbReference>
<evidence type="ECO:0000259" key="1">
    <source>
        <dbReference type="PROSITE" id="PS50181"/>
    </source>
</evidence>
<sequence>MENRRSKRNPAAKPNSKDRISDLPEVIIQRILSSLEDTKFAARTSVLSKRWKNLWTSVSDLRFNTLYYSSPRSFEKFLLYALLRHHQNYEVRSLDLSIHYDDGHDTEQASSSDFDEVGLRDWALKYAIRHGVRFVSLRHRDDCRQFSAPLSALSGCGTLETLTLANFDISGLSSACFPFVTSLRIEDCDFRCFDVTESNFPNLSTFYLSGLGFNGAYDDSIGSVIEISGSKLVYLKIEGIDCDMVKLKLSAPNLQVLEYRESSGDGDFGWLCHFLDINLPSLQRANVLVYHGHYYQTDKLEEMLMKFFFGVRNAVSLTVCASSLEDLMEAGLLEHKTSPFSNLKSLKLLVEKEKRIGKNRGSPGAVEEIKSYLVSGTPLLQNVHVVIEERYWWEV</sequence>
<dbReference type="EMBL" id="JAKUCV010006049">
    <property type="protein sequence ID" value="KAJ4828903.1"/>
    <property type="molecule type" value="Genomic_DNA"/>
</dbReference>
<dbReference type="Gene3D" id="3.80.10.10">
    <property type="entry name" value="Ribonuclease Inhibitor"/>
    <property type="match status" value="1"/>
</dbReference>
<dbReference type="Pfam" id="PF00646">
    <property type="entry name" value="F-box"/>
    <property type="match status" value="1"/>
</dbReference>
<dbReference type="CDD" id="cd22160">
    <property type="entry name" value="F-box_AtFBL13-like"/>
    <property type="match status" value="1"/>
</dbReference>
<comment type="caution">
    <text evidence="2">The sequence shown here is derived from an EMBL/GenBank/DDBJ whole genome shotgun (WGS) entry which is preliminary data.</text>
</comment>
<dbReference type="PROSITE" id="PS50181">
    <property type="entry name" value="FBOX"/>
    <property type="match status" value="1"/>
</dbReference>
<dbReference type="AlphaFoldDB" id="A0A9Q0FCD2"/>
<evidence type="ECO:0000313" key="3">
    <source>
        <dbReference type="Proteomes" id="UP001141552"/>
    </source>
</evidence>
<dbReference type="OrthoDB" id="1848700at2759"/>
<dbReference type="InterPro" id="IPR053781">
    <property type="entry name" value="F-box_AtFBL13-like"/>
</dbReference>
<feature type="domain" description="F-box" evidence="1">
    <location>
        <begin position="17"/>
        <end position="66"/>
    </location>
</feature>
<keyword evidence="3" id="KW-1185">Reference proteome</keyword>
<dbReference type="InterPro" id="IPR036047">
    <property type="entry name" value="F-box-like_dom_sf"/>
</dbReference>